<reference evidence="11" key="2">
    <citation type="submission" date="2021-01" db="EMBL/GenBank/DDBJ databases">
        <authorList>
            <person name="Hahn C.R."/>
            <person name="Youssef N.H."/>
            <person name="Elshahed M."/>
        </authorList>
    </citation>
    <scope>NUCLEOTIDE SEQUENCE</scope>
    <source>
        <strain evidence="11">Zod_Metabat.24</strain>
    </source>
</reference>
<comment type="cofactor">
    <cofactor evidence="1 10">
        <name>Zn(2+)</name>
        <dbReference type="ChEBI" id="CHEBI:29105"/>
    </cofactor>
</comment>
<keyword evidence="4 9" id="KW-0645">Protease</keyword>
<evidence type="ECO:0000313" key="12">
    <source>
        <dbReference type="Proteomes" id="UP000809273"/>
    </source>
</evidence>
<dbReference type="GO" id="GO:0008237">
    <property type="term" value="F:metallopeptidase activity"/>
    <property type="evidence" value="ECO:0007669"/>
    <property type="project" value="UniProtKB-KW"/>
</dbReference>
<dbReference type="GO" id="GO:0006508">
    <property type="term" value="P:proteolysis"/>
    <property type="evidence" value="ECO:0007669"/>
    <property type="project" value="UniProtKB-KW"/>
</dbReference>
<keyword evidence="3 9" id="KW-0031">Aminopeptidase</keyword>
<dbReference type="GO" id="GO:0004177">
    <property type="term" value="F:aminopeptidase activity"/>
    <property type="evidence" value="ECO:0007669"/>
    <property type="project" value="UniProtKB-KW"/>
</dbReference>
<dbReference type="GO" id="GO:0008270">
    <property type="term" value="F:zinc ion binding"/>
    <property type="evidence" value="ECO:0007669"/>
    <property type="project" value="InterPro"/>
</dbReference>
<dbReference type="PRINTS" id="PR00932">
    <property type="entry name" value="AMINO1PTASE"/>
</dbReference>
<keyword evidence="5 9" id="KW-0479">Metal-binding</keyword>
<evidence type="ECO:0000256" key="7">
    <source>
        <dbReference type="ARBA" id="ARBA00022833"/>
    </source>
</evidence>
<evidence type="ECO:0000256" key="1">
    <source>
        <dbReference type="ARBA" id="ARBA00001947"/>
    </source>
</evidence>
<comment type="caution">
    <text evidence="11">The sequence shown here is derived from an EMBL/GenBank/DDBJ whole genome shotgun (WGS) entry which is preliminary data.</text>
</comment>
<name>A0A9D8PQ04_9DELT</name>
<dbReference type="NCBIfam" id="NF002600">
    <property type="entry name" value="PRK02256.1"/>
    <property type="match status" value="1"/>
</dbReference>
<dbReference type="InterPro" id="IPR023358">
    <property type="entry name" value="Peptidase_M18_dom2"/>
</dbReference>
<evidence type="ECO:0000256" key="3">
    <source>
        <dbReference type="ARBA" id="ARBA00022438"/>
    </source>
</evidence>
<evidence type="ECO:0000256" key="9">
    <source>
        <dbReference type="RuleBase" id="RU004386"/>
    </source>
</evidence>
<organism evidence="11 12">
    <name type="scientific">Candidatus Zymogenus saltonus</name>
    <dbReference type="NCBI Taxonomy" id="2844893"/>
    <lineage>
        <taxon>Bacteria</taxon>
        <taxon>Deltaproteobacteria</taxon>
        <taxon>Candidatus Zymogenia</taxon>
        <taxon>Candidatus Zymogeniales</taxon>
        <taxon>Candidatus Zymogenaceae</taxon>
        <taxon>Candidatus Zymogenus</taxon>
    </lineage>
</organism>
<evidence type="ECO:0000256" key="4">
    <source>
        <dbReference type="ARBA" id="ARBA00022670"/>
    </source>
</evidence>
<evidence type="ECO:0000256" key="2">
    <source>
        <dbReference type="ARBA" id="ARBA00008290"/>
    </source>
</evidence>
<keyword evidence="7 9" id="KW-0862">Zinc</keyword>
<reference evidence="11" key="1">
    <citation type="journal article" date="2021" name="Environ. Microbiol.">
        <title>Genomic characterization of three novel Desulfobacterota classes expand the metabolic and phylogenetic diversity of the phylum.</title>
        <authorList>
            <person name="Murphy C.L."/>
            <person name="Biggerstaff J."/>
            <person name="Eichhorn A."/>
            <person name="Ewing E."/>
            <person name="Shahan R."/>
            <person name="Soriano D."/>
            <person name="Stewart S."/>
            <person name="VanMol K."/>
            <person name="Walker R."/>
            <person name="Walters P."/>
            <person name="Elshahed M.S."/>
            <person name="Youssef N.H."/>
        </authorList>
    </citation>
    <scope>NUCLEOTIDE SEQUENCE</scope>
    <source>
        <strain evidence="11">Zod_Metabat.24</strain>
    </source>
</reference>
<evidence type="ECO:0000256" key="8">
    <source>
        <dbReference type="ARBA" id="ARBA00023049"/>
    </source>
</evidence>
<dbReference type="PANTHER" id="PTHR28570:SF2">
    <property type="entry name" value="M18 FAMILY AMINOPEPTIDASE 1-RELATED"/>
    <property type="match status" value="1"/>
</dbReference>
<dbReference type="AlphaFoldDB" id="A0A9D8PQ04"/>
<sequence length="479" mass="52613">MEENKDKISDATKELSERLLYQPKSVWDSVDETEWEKIFALGEDYKSFLDAAKTERLAVSEIVRRAKEAGFTDEGRKGGKGEKPLKKLYKTDKKKAAALVVPGKADPTEGLNVIVSHIDSPRLDLKQRPLYEEVELALLKTHYYGGIKKYSWVSRPLAIYGVIVKGDGTEVEVAVGDDPDDPVFTVSDLLIHLAGKAQMEKKVGEAVPGEKLNLLFGSIPFEDKEAKERVKLFALKLLNDKYNIVEEDLISAEIEVVPVGRSRDIGLDRSLVGGYGQDDRASAFTSLRGVLDAGELNRTAVVYFLDKEEIGSEGVTGARGRFIEDVALEILTAVKGEFKAGDLMKTLSNSRCLSADVNGALDPDWQEVHEKRNAARLGYGVCITKFTGSRGKFGASDAHAELVGSIRKLFNDNDVVWQFGELGKVDEGGGGTIAKDMAARGMDVLDCGPVLLDMHSPFEISSKADIYMAYKGYKVFLES</sequence>
<gene>
    <name evidence="11" type="ORF">JW984_15990</name>
</gene>
<evidence type="ECO:0000256" key="10">
    <source>
        <dbReference type="RuleBase" id="RU004387"/>
    </source>
</evidence>
<dbReference type="EC" id="3.4.11.-" evidence="10"/>
<proteinExistence type="inferred from homology"/>
<dbReference type="Pfam" id="PF02127">
    <property type="entry name" value="Peptidase_M18"/>
    <property type="match status" value="1"/>
</dbReference>
<dbReference type="SUPFAM" id="SSF53187">
    <property type="entry name" value="Zn-dependent exopeptidases"/>
    <property type="match status" value="1"/>
</dbReference>
<dbReference type="GO" id="GO:0005737">
    <property type="term" value="C:cytoplasm"/>
    <property type="evidence" value="ECO:0007669"/>
    <property type="project" value="UniProtKB-ARBA"/>
</dbReference>
<protein>
    <recommendedName>
        <fullName evidence="10">M18 family aminopeptidase</fullName>
        <ecNumber evidence="10">3.4.11.-</ecNumber>
    </recommendedName>
</protein>
<dbReference type="Gene3D" id="3.40.630.10">
    <property type="entry name" value="Zn peptidases"/>
    <property type="match status" value="1"/>
</dbReference>
<evidence type="ECO:0000256" key="6">
    <source>
        <dbReference type="ARBA" id="ARBA00022801"/>
    </source>
</evidence>
<evidence type="ECO:0000313" key="11">
    <source>
        <dbReference type="EMBL" id="MBN1574699.1"/>
    </source>
</evidence>
<dbReference type="EMBL" id="JAFGIX010000086">
    <property type="protein sequence ID" value="MBN1574699.1"/>
    <property type="molecule type" value="Genomic_DNA"/>
</dbReference>
<comment type="similarity">
    <text evidence="2 9">Belongs to the peptidase M18 family.</text>
</comment>
<evidence type="ECO:0000256" key="5">
    <source>
        <dbReference type="ARBA" id="ARBA00022723"/>
    </source>
</evidence>
<dbReference type="Gene3D" id="2.30.250.10">
    <property type="entry name" value="Aminopeptidase i, Domain 2"/>
    <property type="match status" value="1"/>
</dbReference>
<dbReference type="Proteomes" id="UP000809273">
    <property type="component" value="Unassembled WGS sequence"/>
</dbReference>
<dbReference type="FunFam" id="2.30.250.10:FF:000006">
    <property type="entry name" value="Probable M18 family aminopeptidase 1"/>
    <property type="match status" value="1"/>
</dbReference>
<keyword evidence="6 9" id="KW-0378">Hydrolase</keyword>
<dbReference type="PANTHER" id="PTHR28570">
    <property type="entry name" value="ASPARTYL AMINOPEPTIDASE"/>
    <property type="match status" value="1"/>
</dbReference>
<dbReference type="InterPro" id="IPR001948">
    <property type="entry name" value="Peptidase_M18"/>
</dbReference>
<keyword evidence="8 9" id="KW-0482">Metalloprotease</keyword>
<accession>A0A9D8PQ04</accession>
<dbReference type="SUPFAM" id="SSF101821">
    <property type="entry name" value="Aminopeptidase/glucanase lid domain"/>
    <property type="match status" value="1"/>
</dbReference>